<comment type="caution">
    <text evidence="1">The sequence shown here is derived from an EMBL/GenBank/DDBJ whole genome shotgun (WGS) entry which is preliminary data.</text>
</comment>
<gene>
    <name evidence="1" type="ORF">ACFSUN_02260</name>
</gene>
<name>A0ABW5PW64_9BACI</name>
<sequence>MKKVIQGAVYNTETAKKICQKVSEGPDNEEGAYVKQLKELYKTKSNKFFFYVKSEFVAHVVVNDDDIDPKFEEQEVVEEIKNLVSYEEALQFASEIYAVSKSEKKMIAKYFPELILKKEENKKIQKKLYISEKANWYLELMLQKRNETNSSLVEKLIIEEYQRLYEKGIMDRDPFLEMEKEQELPSNRKRRGHDYE</sequence>
<evidence type="ECO:0000313" key="1">
    <source>
        <dbReference type="EMBL" id="MFD2627614.1"/>
    </source>
</evidence>
<organism evidence="1 2">
    <name type="scientific">Oceanobacillus kapialis</name>
    <dbReference type="NCBI Taxonomy" id="481353"/>
    <lineage>
        <taxon>Bacteria</taxon>
        <taxon>Bacillati</taxon>
        <taxon>Bacillota</taxon>
        <taxon>Bacilli</taxon>
        <taxon>Bacillales</taxon>
        <taxon>Bacillaceae</taxon>
        <taxon>Oceanobacillus</taxon>
    </lineage>
</organism>
<reference evidence="2" key="1">
    <citation type="journal article" date="2019" name="Int. J. Syst. Evol. Microbiol.">
        <title>The Global Catalogue of Microorganisms (GCM) 10K type strain sequencing project: providing services to taxonomists for standard genome sequencing and annotation.</title>
        <authorList>
            <consortium name="The Broad Institute Genomics Platform"/>
            <consortium name="The Broad Institute Genome Sequencing Center for Infectious Disease"/>
            <person name="Wu L."/>
            <person name="Ma J."/>
        </authorList>
    </citation>
    <scope>NUCLEOTIDE SEQUENCE [LARGE SCALE GENOMIC DNA]</scope>
    <source>
        <strain evidence="2">TISTR 1858</strain>
    </source>
</reference>
<evidence type="ECO:0008006" key="3">
    <source>
        <dbReference type="Google" id="ProtNLM"/>
    </source>
</evidence>
<evidence type="ECO:0000313" key="2">
    <source>
        <dbReference type="Proteomes" id="UP001597451"/>
    </source>
</evidence>
<dbReference type="EMBL" id="JBHUMX010000004">
    <property type="protein sequence ID" value="MFD2627614.1"/>
    <property type="molecule type" value="Genomic_DNA"/>
</dbReference>
<proteinExistence type="predicted"/>
<keyword evidence="2" id="KW-1185">Reference proteome</keyword>
<dbReference type="Proteomes" id="UP001597451">
    <property type="component" value="Unassembled WGS sequence"/>
</dbReference>
<protein>
    <recommendedName>
        <fullName evidence="3">IDEAL domain-containing protein</fullName>
    </recommendedName>
</protein>
<dbReference type="RefSeq" id="WP_379560268.1">
    <property type="nucleotide sequence ID" value="NZ_JBHUMX010000004.1"/>
</dbReference>
<accession>A0ABW5PW64</accession>